<name>A0ABW5XLY1_9SPHI</name>
<comment type="caution">
    <text evidence="1">The sequence shown here is derived from an EMBL/GenBank/DDBJ whole genome shotgun (WGS) entry which is preliminary data.</text>
</comment>
<evidence type="ECO:0000313" key="2">
    <source>
        <dbReference type="Proteomes" id="UP001597601"/>
    </source>
</evidence>
<dbReference type="RefSeq" id="WP_377123330.1">
    <property type="nucleotide sequence ID" value="NZ_JBHUON010000002.1"/>
</dbReference>
<organism evidence="1 2">
    <name type="scientific">Mucilaginibacter antarcticus</name>
    <dbReference type="NCBI Taxonomy" id="1855725"/>
    <lineage>
        <taxon>Bacteria</taxon>
        <taxon>Pseudomonadati</taxon>
        <taxon>Bacteroidota</taxon>
        <taxon>Sphingobacteriia</taxon>
        <taxon>Sphingobacteriales</taxon>
        <taxon>Sphingobacteriaceae</taxon>
        <taxon>Mucilaginibacter</taxon>
    </lineage>
</organism>
<proteinExistence type="predicted"/>
<dbReference type="Proteomes" id="UP001597601">
    <property type="component" value="Unassembled WGS sequence"/>
</dbReference>
<protein>
    <submittedName>
        <fullName evidence="1">Thiamine pyrophosphokinase</fullName>
    </submittedName>
</protein>
<gene>
    <name evidence="1" type="ORF">ACFSYC_02890</name>
</gene>
<evidence type="ECO:0000313" key="1">
    <source>
        <dbReference type="EMBL" id="MFD2863624.1"/>
    </source>
</evidence>
<sequence length="189" mass="20910">MSSHHIVREKQEPALLVLGLDGFDEEQLGQLLEWSPTLMAPPLIAEQLNSLGIKIDWVITDEADGNLQSDIKHLPVGTDSFAAAALKHLITQGYPAVNVVTDEFDLTDYLLFADQINLVIFHQHEKIYGIAPGFSKWKPGGEGIRLLSLPENLNTTGLKRVDELTYITAADGFFTLDFVAPLLFIAEQL</sequence>
<accession>A0ABW5XLY1</accession>
<keyword evidence="2" id="KW-1185">Reference proteome</keyword>
<dbReference type="EMBL" id="JBHUON010000002">
    <property type="protein sequence ID" value="MFD2863624.1"/>
    <property type="molecule type" value="Genomic_DNA"/>
</dbReference>
<reference evidence="2" key="1">
    <citation type="journal article" date="2019" name="Int. J. Syst. Evol. Microbiol.">
        <title>The Global Catalogue of Microorganisms (GCM) 10K type strain sequencing project: providing services to taxonomists for standard genome sequencing and annotation.</title>
        <authorList>
            <consortium name="The Broad Institute Genomics Platform"/>
            <consortium name="The Broad Institute Genome Sequencing Center for Infectious Disease"/>
            <person name="Wu L."/>
            <person name="Ma J."/>
        </authorList>
    </citation>
    <scope>NUCLEOTIDE SEQUENCE [LARGE SCALE GENOMIC DNA]</scope>
    <source>
        <strain evidence="2">KCTC 52232</strain>
    </source>
</reference>